<accession>A0A2R8FE06</accession>
<reference evidence="1" key="1">
    <citation type="submission" date="2018-03" db="EMBL/GenBank/DDBJ databases">
        <authorList>
            <consortium name="Urmite Genomes"/>
        </authorList>
    </citation>
    <scope>NUCLEOTIDE SEQUENCE [LARGE SCALE GENOMIC DNA]</scope>
    <source>
        <strain evidence="1">IHUMI-27.7</strain>
    </source>
</reference>
<organism evidence="1">
    <name type="scientific">Brazilian cedratvirus IHUMI</name>
    <dbReference type="NCBI Taxonomy" id="2126980"/>
    <lineage>
        <taxon>Viruses</taxon>
        <taxon>Pithoviruses</taxon>
        <taxon>Orthocedratvirinae</taxon>
        <taxon>Alphacedratvirus</taxon>
        <taxon>Alphacedratvirus brasiliense</taxon>
    </lineage>
</organism>
<name>A0A2R8FE06_9VIRU</name>
<protein>
    <submittedName>
        <fullName evidence="1">Uncharacterized protein</fullName>
    </submittedName>
</protein>
<evidence type="ECO:0000313" key="1">
    <source>
        <dbReference type="EMBL" id="SPN79228.1"/>
    </source>
</evidence>
<dbReference type="Proteomes" id="UP000273054">
    <property type="component" value="Segment"/>
</dbReference>
<gene>
    <name evidence="1" type="ORF">BRZCDTV_223</name>
</gene>
<dbReference type="EMBL" id="LT994651">
    <property type="protein sequence ID" value="SPN79228.1"/>
    <property type="molecule type" value="Genomic_DNA"/>
</dbReference>
<sequence length="195" mass="22851">MKRALSNAMASGKTGRELLQKALYTRISQLPDAEYFYDTVREEKYGYEPLAYDGHGYCEYICMKLAPYLYSSDCETSLVKRFLQHDFVLTHDSFGQVYSYPRGYGHAYLKVFFEEEGTDIFIDPTYKQLFINKRGPMKKFFSPYAEYLYSLPSVFAGTKQDFVDLVDEIEKRKQLDLYHKNDRSLPLSCKEQDLV</sequence>
<proteinExistence type="predicted"/>
<evidence type="ECO:0000313" key="2">
    <source>
        <dbReference type="Proteomes" id="UP000273054"/>
    </source>
</evidence>
<keyword evidence="2" id="KW-1185">Reference proteome</keyword>